<evidence type="ECO:0000259" key="5">
    <source>
        <dbReference type="PROSITE" id="PS50931"/>
    </source>
</evidence>
<accession>A0A917E255</accession>
<evidence type="ECO:0000256" key="1">
    <source>
        <dbReference type="ARBA" id="ARBA00009437"/>
    </source>
</evidence>
<keyword evidence="3" id="KW-0238">DNA-binding</keyword>
<dbReference type="CDD" id="cd08432">
    <property type="entry name" value="PBP2_GcdR_TrpI_HvrB_AmpR_like"/>
    <property type="match status" value="1"/>
</dbReference>
<dbReference type="RefSeq" id="WP_188906896.1">
    <property type="nucleotide sequence ID" value="NZ_BMIQ01000001.1"/>
</dbReference>
<evidence type="ECO:0000256" key="3">
    <source>
        <dbReference type="ARBA" id="ARBA00023125"/>
    </source>
</evidence>
<name>A0A917E255_9HYPH</name>
<dbReference type="SUPFAM" id="SSF53850">
    <property type="entry name" value="Periplasmic binding protein-like II"/>
    <property type="match status" value="1"/>
</dbReference>
<comment type="caution">
    <text evidence="6">The sequence shown here is derived from an EMBL/GenBank/DDBJ whole genome shotgun (WGS) entry which is preliminary data.</text>
</comment>
<keyword evidence="2" id="KW-0805">Transcription regulation</keyword>
<dbReference type="GO" id="GO:0006351">
    <property type="term" value="P:DNA-templated transcription"/>
    <property type="evidence" value="ECO:0007669"/>
    <property type="project" value="TreeGrafter"/>
</dbReference>
<dbReference type="PANTHER" id="PTHR30537">
    <property type="entry name" value="HTH-TYPE TRANSCRIPTIONAL REGULATOR"/>
    <property type="match status" value="1"/>
</dbReference>
<reference evidence="6" key="1">
    <citation type="journal article" date="2014" name="Int. J. Syst. Evol. Microbiol.">
        <title>Complete genome sequence of Corynebacterium casei LMG S-19264T (=DSM 44701T), isolated from a smear-ripened cheese.</title>
        <authorList>
            <consortium name="US DOE Joint Genome Institute (JGI-PGF)"/>
            <person name="Walter F."/>
            <person name="Albersmeier A."/>
            <person name="Kalinowski J."/>
            <person name="Ruckert C."/>
        </authorList>
    </citation>
    <scope>NUCLEOTIDE SEQUENCE</scope>
    <source>
        <strain evidence="6">CGMCC 1.15367</strain>
    </source>
</reference>
<dbReference type="PROSITE" id="PS50931">
    <property type="entry name" value="HTH_LYSR"/>
    <property type="match status" value="1"/>
</dbReference>
<proteinExistence type="inferred from homology"/>
<keyword evidence="7" id="KW-1185">Reference proteome</keyword>
<sequence length="304" mass="32889">MRRRLPPLNAVKAFECAGRLGSFAAAGAELGVTHGAISRQVAILEDWLGLRLFVKHGRGLALTTAGRQFLVEATGLLDGLAAASEAMTWRHGSRLLRVNAPQTFTMRWLIPRLPSFAALYPEVEIRLSASIAPVETIADRFDIAIRRGAMGAASTPFLAETCVPVASPSLPADRPVVQLRDLDAHTLLHAESVAHLWPDWLRQANCPDVRGRSQLRFEPLYHSLQAAIDGVDIAIGPSALVASDIAQGRLVPLFPDRPMGMADFHLLVAPGRDAGRRRLAFRNWIETAGLGPHDSIAAAGRFTS</sequence>
<evidence type="ECO:0000313" key="7">
    <source>
        <dbReference type="Proteomes" id="UP000644699"/>
    </source>
</evidence>
<gene>
    <name evidence="6" type="ORF">GCM10011390_08000</name>
</gene>
<dbReference type="Gene3D" id="1.10.10.10">
    <property type="entry name" value="Winged helix-like DNA-binding domain superfamily/Winged helix DNA-binding domain"/>
    <property type="match status" value="1"/>
</dbReference>
<dbReference type="GO" id="GO:0043565">
    <property type="term" value="F:sequence-specific DNA binding"/>
    <property type="evidence" value="ECO:0007669"/>
    <property type="project" value="TreeGrafter"/>
</dbReference>
<comment type="similarity">
    <text evidence="1">Belongs to the LysR transcriptional regulatory family.</text>
</comment>
<dbReference type="PANTHER" id="PTHR30537:SF74">
    <property type="entry name" value="HTH-TYPE TRANSCRIPTIONAL REGULATOR TRPI"/>
    <property type="match status" value="1"/>
</dbReference>
<dbReference type="Gene3D" id="3.40.190.10">
    <property type="entry name" value="Periplasmic binding protein-like II"/>
    <property type="match status" value="2"/>
</dbReference>
<protein>
    <submittedName>
        <fullName evidence="6">Transcriptional regulator</fullName>
    </submittedName>
</protein>
<keyword evidence="4" id="KW-0804">Transcription</keyword>
<dbReference type="Pfam" id="PF03466">
    <property type="entry name" value="LysR_substrate"/>
    <property type="match status" value="1"/>
</dbReference>
<dbReference type="InterPro" id="IPR005119">
    <property type="entry name" value="LysR_subst-bd"/>
</dbReference>
<dbReference type="EMBL" id="BMIQ01000001">
    <property type="protein sequence ID" value="GGD91660.1"/>
    <property type="molecule type" value="Genomic_DNA"/>
</dbReference>
<dbReference type="Pfam" id="PF00126">
    <property type="entry name" value="HTH_1"/>
    <property type="match status" value="1"/>
</dbReference>
<dbReference type="InterPro" id="IPR036388">
    <property type="entry name" value="WH-like_DNA-bd_sf"/>
</dbReference>
<dbReference type="Proteomes" id="UP000644699">
    <property type="component" value="Unassembled WGS sequence"/>
</dbReference>
<organism evidence="6 7">
    <name type="scientific">Aureimonas endophytica</name>
    <dbReference type="NCBI Taxonomy" id="2027858"/>
    <lineage>
        <taxon>Bacteria</taxon>
        <taxon>Pseudomonadati</taxon>
        <taxon>Pseudomonadota</taxon>
        <taxon>Alphaproteobacteria</taxon>
        <taxon>Hyphomicrobiales</taxon>
        <taxon>Aurantimonadaceae</taxon>
        <taxon>Aureimonas</taxon>
    </lineage>
</organism>
<dbReference type="InterPro" id="IPR000847">
    <property type="entry name" value="LysR_HTH_N"/>
</dbReference>
<dbReference type="AlphaFoldDB" id="A0A917E255"/>
<dbReference type="InterPro" id="IPR036390">
    <property type="entry name" value="WH_DNA-bd_sf"/>
</dbReference>
<feature type="domain" description="HTH lysR-type" evidence="5">
    <location>
        <begin position="6"/>
        <end position="63"/>
    </location>
</feature>
<evidence type="ECO:0000256" key="2">
    <source>
        <dbReference type="ARBA" id="ARBA00023015"/>
    </source>
</evidence>
<dbReference type="SUPFAM" id="SSF46785">
    <property type="entry name" value="Winged helix' DNA-binding domain"/>
    <property type="match status" value="1"/>
</dbReference>
<reference evidence="6" key="2">
    <citation type="submission" date="2020-09" db="EMBL/GenBank/DDBJ databases">
        <authorList>
            <person name="Sun Q."/>
            <person name="Zhou Y."/>
        </authorList>
    </citation>
    <scope>NUCLEOTIDE SEQUENCE</scope>
    <source>
        <strain evidence="6">CGMCC 1.15367</strain>
    </source>
</reference>
<dbReference type="InterPro" id="IPR058163">
    <property type="entry name" value="LysR-type_TF_proteobact-type"/>
</dbReference>
<dbReference type="GO" id="GO:0003700">
    <property type="term" value="F:DNA-binding transcription factor activity"/>
    <property type="evidence" value="ECO:0007669"/>
    <property type="project" value="InterPro"/>
</dbReference>
<evidence type="ECO:0000256" key="4">
    <source>
        <dbReference type="ARBA" id="ARBA00023163"/>
    </source>
</evidence>
<evidence type="ECO:0000313" key="6">
    <source>
        <dbReference type="EMBL" id="GGD91660.1"/>
    </source>
</evidence>